<gene>
    <name evidence="1" type="ORF">PNAL_LOCUS9998</name>
</gene>
<dbReference type="OrthoDB" id="5330139at2759"/>
<accession>A0A9W4IMU5</accession>
<sequence length="168" mass="18821">MPQVMDRFLMFRNAARPLSRHLVAQGSRTRHFHKITTDFITQDKTGNLVCTKVPVIIGSPGEAYVLTSPSVGETFRDASSTAATQDRCKLSYFHDTRHFGLESPSYPRLHIPTQFPRKSEFNISPATFFLSGKMYEIVIDGTDDAEFAEHASASGQNLKPVLDQLEQT</sequence>
<evidence type="ECO:0000313" key="1">
    <source>
        <dbReference type="EMBL" id="CAG8307231.1"/>
    </source>
</evidence>
<dbReference type="Proteomes" id="UP001153461">
    <property type="component" value="Unassembled WGS sequence"/>
</dbReference>
<evidence type="ECO:0000313" key="2">
    <source>
        <dbReference type="Proteomes" id="UP001153461"/>
    </source>
</evidence>
<dbReference type="AlphaFoldDB" id="A0A9W4IMU5"/>
<proteinExistence type="predicted"/>
<reference evidence="1" key="1">
    <citation type="submission" date="2021-07" db="EMBL/GenBank/DDBJ databases">
        <authorList>
            <person name="Branca A.L. A."/>
        </authorList>
    </citation>
    <scope>NUCLEOTIDE SEQUENCE</scope>
</reference>
<protein>
    <submittedName>
        <fullName evidence="1">Uncharacterized protein</fullName>
    </submittedName>
</protein>
<organism evidence="1 2">
    <name type="scientific">Penicillium nalgiovense</name>
    <dbReference type="NCBI Taxonomy" id="60175"/>
    <lineage>
        <taxon>Eukaryota</taxon>
        <taxon>Fungi</taxon>
        <taxon>Dikarya</taxon>
        <taxon>Ascomycota</taxon>
        <taxon>Pezizomycotina</taxon>
        <taxon>Eurotiomycetes</taxon>
        <taxon>Eurotiomycetidae</taxon>
        <taxon>Eurotiales</taxon>
        <taxon>Aspergillaceae</taxon>
        <taxon>Penicillium</taxon>
    </lineage>
</organism>
<name>A0A9W4IMU5_PENNA</name>
<comment type="caution">
    <text evidence="1">The sequence shown here is derived from an EMBL/GenBank/DDBJ whole genome shotgun (WGS) entry which is preliminary data.</text>
</comment>
<dbReference type="EMBL" id="CAJVNV010000629">
    <property type="protein sequence ID" value="CAG8307231.1"/>
    <property type="molecule type" value="Genomic_DNA"/>
</dbReference>